<comment type="caution">
    <text evidence="5">The sequence shown here is derived from an EMBL/GenBank/DDBJ whole genome shotgun (WGS) entry which is preliminary data.</text>
</comment>
<reference evidence="5" key="2">
    <citation type="submission" date="2023-01" db="EMBL/GenBank/DDBJ databases">
        <authorList>
            <person name="Sun Q."/>
            <person name="Evtushenko L."/>
        </authorList>
    </citation>
    <scope>NUCLEOTIDE SEQUENCE</scope>
    <source>
        <strain evidence="5">VKM B-2222</strain>
    </source>
</reference>
<dbReference type="PANTHER" id="PTHR40661:SF3">
    <property type="entry name" value="FELS-1 PROPHAGE TRANSCRIPTIONAL REGULATOR"/>
    <property type="match status" value="1"/>
</dbReference>
<proteinExistence type="predicted"/>
<dbReference type="Proteomes" id="UP001143349">
    <property type="component" value="Unassembled WGS sequence"/>
</dbReference>
<name>A0AAD3P155_9RHOB</name>
<dbReference type="Gene3D" id="1.10.260.40">
    <property type="entry name" value="lambda repressor-like DNA-binding domains"/>
    <property type="match status" value="1"/>
</dbReference>
<dbReference type="EMBL" id="BSFH01000093">
    <property type="protein sequence ID" value="GLK65667.1"/>
    <property type="molecule type" value="Genomic_DNA"/>
</dbReference>
<dbReference type="SUPFAM" id="SSF51306">
    <property type="entry name" value="LexA/Signal peptidase"/>
    <property type="match status" value="1"/>
</dbReference>
<dbReference type="InterPro" id="IPR036286">
    <property type="entry name" value="LexA/Signal_pep-like_sf"/>
</dbReference>
<dbReference type="Pfam" id="PF00717">
    <property type="entry name" value="Peptidase_S24"/>
    <property type="match status" value="1"/>
</dbReference>
<dbReference type="SUPFAM" id="SSF47413">
    <property type="entry name" value="lambda repressor-like DNA-binding domains"/>
    <property type="match status" value="1"/>
</dbReference>
<evidence type="ECO:0000256" key="3">
    <source>
        <dbReference type="ARBA" id="ARBA00023163"/>
    </source>
</evidence>
<keyword evidence="1" id="KW-0805">Transcription regulation</keyword>
<accession>A0AAD3P155</accession>
<dbReference type="InterPro" id="IPR015927">
    <property type="entry name" value="Peptidase_S24_S26A/B/C"/>
</dbReference>
<protein>
    <submittedName>
        <fullName evidence="5">Transcriptional regulator</fullName>
    </submittedName>
</protein>
<dbReference type="InterPro" id="IPR010982">
    <property type="entry name" value="Lambda_DNA-bd_dom_sf"/>
</dbReference>
<reference evidence="5" key="1">
    <citation type="journal article" date="2014" name="Int. J. Syst. Evol. Microbiol.">
        <title>Complete genome sequence of Corynebacterium casei LMG S-19264T (=DSM 44701T), isolated from a smear-ripened cheese.</title>
        <authorList>
            <consortium name="US DOE Joint Genome Institute (JGI-PGF)"/>
            <person name="Walter F."/>
            <person name="Albersmeier A."/>
            <person name="Kalinowski J."/>
            <person name="Ruckert C."/>
        </authorList>
    </citation>
    <scope>NUCLEOTIDE SEQUENCE</scope>
    <source>
        <strain evidence="5">VKM B-2222</strain>
    </source>
</reference>
<feature type="domain" description="HTH cro/C1-type" evidence="4">
    <location>
        <begin position="9"/>
        <end position="70"/>
    </location>
</feature>
<evidence type="ECO:0000313" key="5">
    <source>
        <dbReference type="EMBL" id="GLK65667.1"/>
    </source>
</evidence>
<dbReference type="RefSeq" id="WP_271180180.1">
    <property type="nucleotide sequence ID" value="NZ_BSFH01000093.1"/>
</dbReference>
<evidence type="ECO:0000256" key="2">
    <source>
        <dbReference type="ARBA" id="ARBA00023125"/>
    </source>
</evidence>
<evidence type="ECO:0000259" key="4">
    <source>
        <dbReference type="SMART" id="SM00530"/>
    </source>
</evidence>
<keyword evidence="6" id="KW-1185">Reference proteome</keyword>
<dbReference type="AlphaFoldDB" id="A0AAD3P155"/>
<keyword evidence="3" id="KW-0804">Transcription</keyword>
<dbReference type="CDD" id="cd00093">
    <property type="entry name" value="HTH_XRE"/>
    <property type="match status" value="1"/>
</dbReference>
<sequence>MTMKDILRRISERRAQLGISENALSIKAGLSRDGIRNWRRRTERGEEAAGATITALAGVAGALGVTETWLIHGIGNSPEKTVISVAGRVGAGAHVPLYDVSEDGGLFQVAEPPQLQRMRCARPIAAVEVEGDSMMPMYQPGDILFFIRATHEGVPDEDIGRPCIVEDAEGNAWVKQVKRGDEPGLFHLISLNPTSETRHNQRIKWAARVRLALPAEMVERL</sequence>
<evidence type="ECO:0000313" key="6">
    <source>
        <dbReference type="Proteomes" id="UP001143349"/>
    </source>
</evidence>
<dbReference type="SMART" id="SM00530">
    <property type="entry name" value="HTH_XRE"/>
    <property type="match status" value="1"/>
</dbReference>
<organism evidence="5 6">
    <name type="scientific">Paracoccus kondratievae</name>
    <dbReference type="NCBI Taxonomy" id="135740"/>
    <lineage>
        <taxon>Bacteria</taxon>
        <taxon>Pseudomonadati</taxon>
        <taxon>Pseudomonadota</taxon>
        <taxon>Alphaproteobacteria</taxon>
        <taxon>Rhodobacterales</taxon>
        <taxon>Paracoccaceae</taxon>
        <taxon>Paracoccus</taxon>
    </lineage>
</organism>
<evidence type="ECO:0000256" key="1">
    <source>
        <dbReference type="ARBA" id="ARBA00023015"/>
    </source>
</evidence>
<dbReference type="InterPro" id="IPR001387">
    <property type="entry name" value="Cro/C1-type_HTH"/>
</dbReference>
<dbReference type="CDD" id="cd06462">
    <property type="entry name" value="Peptidase_S24_S26"/>
    <property type="match status" value="1"/>
</dbReference>
<gene>
    <name evidence="5" type="ORF">GCM10017635_31440</name>
</gene>
<dbReference type="PANTHER" id="PTHR40661">
    <property type="match status" value="1"/>
</dbReference>
<keyword evidence="2" id="KW-0238">DNA-binding</keyword>
<dbReference type="GO" id="GO:0003677">
    <property type="term" value="F:DNA binding"/>
    <property type="evidence" value="ECO:0007669"/>
    <property type="project" value="UniProtKB-KW"/>
</dbReference>
<dbReference type="Gene3D" id="2.10.109.10">
    <property type="entry name" value="Umud Fragment, subunit A"/>
    <property type="match status" value="1"/>
</dbReference>